<protein>
    <submittedName>
        <fullName evidence="1">Uncharacterized protein</fullName>
    </submittedName>
</protein>
<sequence length="50" mass="5266">MLRARVFDRHILLPGTPSVAVLLPGTPSVAVLLPHSATNERLPEAINGPA</sequence>
<accession>A0ABP7VMA6</accession>
<evidence type="ECO:0000313" key="2">
    <source>
        <dbReference type="Proteomes" id="UP001500683"/>
    </source>
</evidence>
<evidence type="ECO:0000313" key="1">
    <source>
        <dbReference type="EMBL" id="GAA4070336.1"/>
    </source>
</evidence>
<dbReference type="RefSeq" id="WP_344946090.1">
    <property type="nucleotide sequence ID" value="NZ_BAAAZG010000016.1"/>
</dbReference>
<dbReference type="EMBL" id="BAAAZG010000016">
    <property type="protein sequence ID" value="GAA4070336.1"/>
    <property type="molecule type" value="Genomic_DNA"/>
</dbReference>
<gene>
    <name evidence="1" type="ORF">GCM10022214_27370</name>
</gene>
<reference evidence="2" key="1">
    <citation type="journal article" date="2019" name="Int. J. Syst. Evol. Microbiol.">
        <title>The Global Catalogue of Microorganisms (GCM) 10K type strain sequencing project: providing services to taxonomists for standard genome sequencing and annotation.</title>
        <authorList>
            <consortium name="The Broad Institute Genomics Platform"/>
            <consortium name="The Broad Institute Genome Sequencing Center for Infectious Disease"/>
            <person name="Wu L."/>
            <person name="Ma J."/>
        </authorList>
    </citation>
    <scope>NUCLEOTIDE SEQUENCE [LARGE SCALE GENOMIC DNA]</scope>
    <source>
        <strain evidence="2">JCM 16702</strain>
    </source>
</reference>
<organism evidence="1 2">
    <name type="scientific">Actinomadura miaoliensis</name>
    <dbReference type="NCBI Taxonomy" id="430685"/>
    <lineage>
        <taxon>Bacteria</taxon>
        <taxon>Bacillati</taxon>
        <taxon>Actinomycetota</taxon>
        <taxon>Actinomycetes</taxon>
        <taxon>Streptosporangiales</taxon>
        <taxon>Thermomonosporaceae</taxon>
        <taxon>Actinomadura</taxon>
    </lineage>
</organism>
<proteinExistence type="predicted"/>
<keyword evidence="2" id="KW-1185">Reference proteome</keyword>
<comment type="caution">
    <text evidence="1">The sequence shown here is derived from an EMBL/GenBank/DDBJ whole genome shotgun (WGS) entry which is preliminary data.</text>
</comment>
<dbReference type="Proteomes" id="UP001500683">
    <property type="component" value="Unassembled WGS sequence"/>
</dbReference>
<name>A0ABP7VMA6_9ACTN</name>